<name>A0A5K7Z5P4_9BACT</name>
<proteinExistence type="predicted"/>
<evidence type="ECO:0000256" key="2">
    <source>
        <dbReference type="SAM" id="SignalP"/>
    </source>
</evidence>
<dbReference type="Gene3D" id="2.40.70.10">
    <property type="entry name" value="Acid Proteases"/>
    <property type="match status" value="1"/>
</dbReference>
<feature type="domain" description="Peptidase A2" evidence="3">
    <location>
        <begin position="136"/>
        <end position="149"/>
    </location>
</feature>
<organism evidence="4 5">
    <name type="scientific">Desulfosarcina widdelii</name>
    <dbReference type="NCBI Taxonomy" id="947919"/>
    <lineage>
        <taxon>Bacteria</taxon>
        <taxon>Pseudomonadati</taxon>
        <taxon>Thermodesulfobacteriota</taxon>
        <taxon>Desulfobacteria</taxon>
        <taxon>Desulfobacterales</taxon>
        <taxon>Desulfosarcinaceae</taxon>
        <taxon>Desulfosarcina</taxon>
    </lineage>
</organism>
<dbReference type="Pfam" id="PF13650">
    <property type="entry name" value="Asp_protease_2"/>
    <property type="match status" value="1"/>
</dbReference>
<feature type="chain" id="PRO_5024282498" description="Peptidase A2 domain-containing protein" evidence="2">
    <location>
        <begin position="24"/>
        <end position="236"/>
    </location>
</feature>
<dbReference type="InterPro" id="IPR001969">
    <property type="entry name" value="Aspartic_peptidase_AS"/>
</dbReference>
<keyword evidence="2" id="KW-0732">Signal</keyword>
<dbReference type="PROSITE" id="PS00141">
    <property type="entry name" value="ASP_PROTEASE"/>
    <property type="match status" value="1"/>
</dbReference>
<gene>
    <name evidence="4" type="ORF">DSCW_23780</name>
</gene>
<keyword evidence="5" id="KW-1185">Reference proteome</keyword>
<sequence length="236" mass="26635">MINLRRTIFFLILVGILSSLVHAAGMYHIGKDEGGVYMDTDQDGSWYIDPDHIRDFSIGEAGTYTIKADSNGTFLITSKGNKYYINRKAQERWENELQTFNEKQRQKLNETQVNLLDGNHVLIPVTLGYGNNELEITMLLDTGASITVLHRNVAEKLNLKSISKAKLMIAGGQVLDSDIVKLDYAKVGPIKKQGFEASVIQHTGPPTPYEGLLGMNFLKGLDYRIDYERERILWKP</sequence>
<evidence type="ECO:0000259" key="3">
    <source>
        <dbReference type="PROSITE" id="PS50175"/>
    </source>
</evidence>
<reference evidence="4 5" key="1">
    <citation type="submission" date="2019-11" db="EMBL/GenBank/DDBJ databases">
        <title>Comparative genomics of hydrocarbon-degrading Desulfosarcina strains.</title>
        <authorList>
            <person name="Watanabe M."/>
            <person name="Kojima H."/>
            <person name="Fukui M."/>
        </authorList>
    </citation>
    <scope>NUCLEOTIDE SEQUENCE [LARGE SCALE GENOMIC DNA]</scope>
    <source>
        <strain evidence="4 5">PP31</strain>
    </source>
</reference>
<accession>A0A5K7Z5P4</accession>
<dbReference type="CDD" id="cd05483">
    <property type="entry name" value="retropepsin_like_bacteria"/>
    <property type="match status" value="1"/>
</dbReference>
<dbReference type="EMBL" id="AP021875">
    <property type="protein sequence ID" value="BBO74961.1"/>
    <property type="molecule type" value="Genomic_DNA"/>
</dbReference>
<dbReference type="InterPro" id="IPR001995">
    <property type="entry name" value="Peptidase_A2_cat"/>
</dbReference>
<dbReference type="KEGG" id="dwd:DSCW_23780"/>
<dbReference type="Proteomes" id="UP000427769">
    <property type="component" value="Chromosome"/>
</dbReference>
<dbReference type="AlphaFoldDB" id="A0A5K7Z5P4"/>
<keyword evidence="1" id="KW-0378">Hydrolase</keyword>
<dbReference type="InterPro" id="IPR021109">
    <property type="entry name" value="Peptidase_aspartic_dom_sf"/>
</dbReference>
<dbReference type="GO" id="GO:0004190">
    <property type="term" value="F:aspartic-type endopeptidase activity"/>
    <property type="evidence" value="ECO:0007669"/>
    <property type="project" value="InterPro"/>
</dbReference>
<evidence type="ECO:0000313" key="5">
    <source>
        <dbReference type="Proteomes" id="UP000427769"/>
    </source>
</evidence>
<evidence type="ECO:0000313" key="4">
    <source>
        <dbReference type="EMBL" id="BBO74961.1"/>
    </source>
</evidence>
<evidence type="ECO:0000256" key="1">
    <source>
        <dbReference type="ARBA" id="ARBA00022801"/>
    </source>
</evidence>
<dbReference type="OrthoDB" id="5394411at2"/>
<dbReference type="SUPFAM" id="SSF50630">
    <property type="entry name" value="Acid proteases"/>
    <property type="match status" value="1"/>
</dbReference>
<dbReference type="GO" id="GO:0006508">
    <property type="term" value="P:proteolysis"/>
    <property type="evidence" value="ECO:0007669"/>
    <property type="project" value="InterPro"/>
</dbReference>
<protein>
    <recommendedName>
        <fullName evidence="3">Peptidase A2 domain-containing protein</fullName>
    </recommendedName>
</protein>
<feature type="signal peptide" evidence="2">
    <location>
        <begin position="1"/>
        <end position="23"/>
    </location>
</feature>
<dbReference type="InterPro" id="IPR034122">
    <property type="entry name" value="Retropepsin-like_bacterial"/>
</dbReference>
<dbReference type="PROSITE" id="PS50175">
    <property type="entry name" value="ASP_PROT_RETROV"/>
    <property type="match status" value="1"/>
</dbReference>